<dbReference type="AlphaFoldDB" id="A0A5E7QIK8"/>
<dbReference type="GO" id="GO:0003677">
    <property type="term" value="F:DNA binding"/>
    <property type="evidence" value="ECO:0007669"/>
    <property type="project" value="InterPro"/>
</dbReference>
<evidence type="ECO:0000313" key="1">
    <source>
        <dbReference type="EMBL" id="VVP61318.1"/>
    </source>
</evidence>
<reference evidence="1 3" key="1">
    <citation type="submission" date="2019-09" db="EMBL/GenBank/DDBJ databases">
        <authorList>
            <person name="Chandra G."/>
            <person name="Truman W A."/>
        </authorList>
    </citation>
    <scope>NUCLEOTIDE SEQUENCE [LARGE SCALE GENOMIC DNA]</scope>
    <source>
        <strain evidence="1">PS880</strain>
    </source>
</reference>
<protein>
    <submittedName>
        <fullName evidence="1">Tyrosine recombinase XerC</fullName>
    </submittedName>
</protein>
<dbReference type="EMBL" id="CABVIH010000076">
    <property type="protein sequence ID" value="VVP61318.1"/>
    <property type="molecule type" value="Genomic_DNA"/>
</dbReference>
<evidence type="ECO:0000313" key="2">
    <source>
        <dbReference type="EMBL" id="VVP61677.1"/>
    </source>
</evidence>
<dbReference type="Proteomes" id="UP000375525">
    <property type="component" value="Unassembled WGS sequence"/>
</dbReference>
<accession>A0A5E7QIK8</accession>
<name>A0A5E7QIK8_PSEFL</name>
<evidence type="ECO:0000313" key="3">
    <source>
        <dbReference type="Proteomes" id="UP000375525"/>
    </source>
</evidence>
<dbReference type="EMBL" id="CABVIH010000112">
    <property type="protein sequence ID" value="VVP61677.1"/>
    <property type="molecule type" value="Genomic_DNA"/>
</dbReference>
<proteinExistence type="predicted"/>
<dbReference type="SUPFAM" id="SSF56349">
    <property type="entry name" value="DNA breaking-rejoining enzymes"/>
    <property type="match status" value="1"/>
</dbReference>
<gene>
    <name evidence="1" type="primary">xerC_11</name>
    <name evidence="2" type="synonym">xerC_12</name>
    <name evidence="1" type="ORF">PS880_06289</name>
    <name evidence="2" type="ORF">PS880_06318</name>
</gene>
<organism evidence="1 3">
    <name type="scientific">Pseudomonas fluorescens</name>
    <dbReference type="NCBI Taxonomy" id="294"/>
    <lineage>
        <taxon>Bacteria</taxon>
        <taxon>Pseudomonadati</taxon>
        <taxon>Pseudomonadota</taxon>
        <taxon>Gammaproteobacteria</taxon>
        <taxon>Pseudomonadales</taxon>
        <taxon>Pseudomonadaceae</taxon>
        <taxon>Pseudomonas</taxon>
    </lineage>
</organism>
<dbReference type="InterPro" id="IPR011010">
    <property type="entry name" value="DNA_brk_join_enz"/>
</dbReference>
<sequence>MLGHASLETTQVYTQVSIRTLKEIHTATHPARLQRQHPASETLAESLPEDPVEALLTALDAEANEEREMA</sequence>